<evidence type="ECO:0000313" key="1">
    <source>
        <dbReference type="EMBL" id="MBM7592151.1"/>
    </source>
</evidence>
<name>A0A938Y2M2_9BACL</name>
<comment type="caution">
    <text evidence="1">The sequence shown here is derived from an EMBL/GenBank/DDBJ whole genome shotgun (WGS) entry which is preliminary data.</text>
</comment>
<dbReference type="AlphaFoldDB" id="A0A938Y2M2"/>
<dbReference type="EMBL" id="JAFBEB010000020">
    <property type="protein sequence ID" value="MBM7592151.1"/>
    <property type="molecule type" value="Genomic_DNA"/>
</dbReference>
<sequence>MQQSKESLSDELVRLMNRLSLNGDIHMAGRVLHAYATGFWRLERKIAREYVIQYFQENYPKQLQRYLKKRKKIRS</sequence>
<evidence type="ECO:0000313" key="2">
    <source>
        <dbReference type="Proteomes" id="UP000717624"/>
    </source>
</evidence>
<keyword evidence="2" id="KW-1185">Reference proteome</keyword>
<protein>
    <submittedName>
        <fullName evidence="1">Uncharacterized protein</fullName>
    </submittedName>
</protein>
<reference evidence="1" key="1">
    <citation type="submission" date="2021-01" db="EMBL/GenBank/DDBJ databases">
        <title>Genomic Encyclopedia of Type Strains, Phase IV (KMG-IV): sequencing the most valuable type-strain genomes for metagenomic binning, comparative biology and taxonomic classification.</title>
        <authorList>
            <person name="Goeker M."/>
        </authorList>
    </citation>
    <scope>NUCLEOTIDE SEQUENCE</scope>
    <source>
        <strain evidence="1">DSM 25523</strain>
    </source>
</reference>
<accession>A0A938Y2M2</accession>
<gene>
    <name evidence="1" type="ORF">JOD01_003807</name>
</gene>
<organism evidence="1 2">
    <name type="scientific">Brevibacillus fulvus</name>
    <dbReference type="NCBI Taxonomy" id="1125967"/>
    <lineage>
        <taxon>Bacteria</taxon>
        <taxon>Bacillati</taxon>
        <taxon>Bacillota</taxon>
        <taxon>Bacilli</taxon>
        <taxon>Bacillales</taxon>
        <taxon>Paenibacillaceae</taxon>
        <taxon>Brevibacillus</taxon>
    </lineage>
</organism>
<proteinExistence type="predicted"/>
<dbReference type="Proteomes" id="UP000717624">
    <property type="component" value="Unassembled WGS sequence"/>
</dbReference>